<keyword evidence="2" id="KW-1185">Reference proteome</keyword>
<proteinExistence type="predicted"/>
<name>A0A1I4VVG3_CHROL</name>
<reference evidence="2" key="1">
    <citation type="submission" date="2016-10" db="EMBL/GenBank/DDBJ databases">
        <authorList>
            <person name="Varghese N."/>
            <person name="Submissions S."/>
        </authorList>
    </citation>
    <scope>NUCLEOTIDE SEQUENCE [LARGE SCALE GENOMIC DNA]</scope>
    <source>
        <strain evidence="2">DSM 25575</strain>
    </source>
</reference>
<dbReference type="EMBL" id="FOVD01000001">
    <property type="protein sequence ID" value="SFN05163.1"/>
    <property type="molecule type" value="Genomic_DNA"/>
</dbReference>
<dbReference type="Proteomes" id="UP000198769">
    <property type="component" value="Unassembled WGS sequence"/>
</dbReference>
<dbReference type="AlphaFoldDB" id="A0A1I4VVG3"/>
<gene>
    <name evidence="1" type="ORF">SAMN05421594_0656</name>
</gene>
<accession>A0A1I4VVG3</accession>
<sequence>MILEHPLKNFSKTYRLETVVVSNPDTSYRTEKSYVRIAEVYYLGNEKEYFKYHVLVVDFNFSNDDNAIGKFLKQISYLFDELELTVDQDGNITGINNIDFLRLRWMKLAAKLSENHEGEAIDHYFSQISFVLEEESRLIDFLGGYNMFGLLFNGLLQPLDTKIKRLSSEGLTETITPGKDGDKIILTTVAEDPEPAGIDHFRGLYVFREGHNEEGFMEIMKNHTHLKHSLLWIG</sequence>
<protein>
    <submittedName>
        <fullName evidence="1">Uncharacterized protein</fullName>
    </submittedName>
</protein>
<organism evidence="1 2">
    <name type="scientific">Chryseobacterium oleae</name>
    <dbReference type="NCBI Taxonomy" id="491207"/>
    <lineage>
        <taxon>Bacteria</taxon>
        <taxon>Pseudomonadati</taxon>
        <taxon>Bacteroidota</taxon>
        <taxon>Flavobacteriia</taxon>
        <taxon>Flavobacteriales</taxon>
        <taxon>Weeksellaceae</taxon>
        <taxon>Chryseobacterium group</taxon>
        <taxon>Chryseobacterium</taxon>
    </lineage>
</organism>
<evidence type="ECO:0000313" key="1">
    <source>
        <dbReference type="EMBL" id="SFN05163.1"/>
    </source>
</evidence>
<evidence type="ECO:0000313" key="2">
    <source>
        <dbReference type="Proteomes" id="UP000198769"/>
    </source>
</evidence>